<evidence type="ECO:0000313" key="3">
    <source>
        <dbReference type="Proteomes" id="UP000799118"/>
    </source>
</evidence>
<keyword evidence="3" id="KW-1185">Reference proteome</keyword>
<feature type="chain" id="PRO_5025566147" evidence="1">
    <location>
        <begin position="20"/>
        <end position="206"/>
    </location>
</feature>
<protein>
    <submittedName>
        <fullName evidence="2">Uncharacterized protein</fullName>
    </submittedName>
</protein>
<proteinExistence type="predicted"/>
<dbReference type="Proteomes" id="UP000799118">
    <property type="component" value="Unassembled WGS sequence"/>
</dbReference>
<feature type="signal peptide" evidence="1">
    <location>
        <begin position="1"/>
        <end position="19"/>
    </location>
</feature>
<accession>A0A6A4GHQ5</accession>
<name>A0A6A4GHQ5_9AGAR</name>
<evidence type="ECO:0000313" key="2">
    <source>
        <dbReference type="EMBL" id="KAE9385159.1"/>
    </source>
</evidence>
<evidence type="ECO:0000256" key="1">
    <source>
        <dbReference type="SAM" id="SignalP"/>
    </source>
</evidence>
<dbReference type="OrthoDB" id="3052710at2759"/>
<sequence length="206" mass="21259">MLVTLVMAAFAIAARPTHPARFPAPVDGLLTLCFSEDDCLPAIAVDDGVDGGCRDLPLFNESFATASLSATGLECILSPDSGCSGNTGLTGILLPTAGTVELSALGITNVASYLCTSDVDTVNLCWPEVTMGCFQATTITNGCGDLTRFSVAYASVYLTTNGTQCTFFQDDGCAGPSAVVTEAEVTIDLDTLGINNVMSLNCTNDN</sequence>
<reference evidence="2" key="1">
    <citation type="journal article" date="2019" name="Environ. Microbiol.">
        <title>Fungal ecological strategies reflected in gene transcription - a case study of two litter decomposers.</title>
        <authorList>
            <person name="Barbi F."/>
            <person name="Kohler A."/>
            <person name="Barry K."/>
            <person name="Baskaran P."/>
            <person name="Daum C."/>
            <person name="Fauchery L."/>
            <person name="Ihrmark K."/>
            <person name="Kuo A."/>
            <person name="LaButti K."/>
            <person name="Lipzen A."/>
            <person name="Morin E."/>
            <person name="Grigoriev I.V."/>
            <person name="Henrissat B."/>
            <person name="Lindahl B."/>
            <person name="Martin F."/>
        </authorList>
    </citation>
    <scope>NUCLEOTIDE SEQUENCE</scope>
    <source>
        <strain evidence="2">JB14</strain>
    </source>
</reference>
<keyword evidence="1" id="KW-0732">Signal</keyword>
<gene>
    <name evidence="2" type="ORF">BT96DRAFT_928933</name>
</gene>
<organism evidence="2 3">
    <name type="scientific">Gymnopus androsaceus JB14</name>
    <dbReference type="NCBI Taxonomy" id="1447944"/>
    <lineage>
        <taxon>Eukaryota</taxon>
        <taxon>Fungi</taxon>
        <taxon>Dikarya</taxon>
        <taxon>Basidiomycota</taxon>
        <taxon>Agaricomycotina</taxon>
        <taxon>Agaricomycetes</taxon>
        <taxon>Agaricomycetidae</taxon>
        <taxon>Agaricales</taxon>
        <taxon>Marasmiineae</taxon>
        <taxon>Omphalotaceae</taxon>
        <taxon>Gymnopus</taxon>
    </lineage>
</organism>
<dbReference type="EMBL" id="ML770021">
    <property type="protein sequence ID" value="KAE9385159.1"/>
    <property type="molecule type" value="Genomic_DNA"/>
</dbReference>
<dbReference type="AlphaFoldDB" id="A0A6A4GHQ5"/>